<reference evidence="2 3" key="1">
    <citation type="submission" date="2015-02" db="EMBL/GenBank/DDBJ databases">
        <title>Nostoc linckia genome annotation.</title>
        <authorList>
            <person name="Zhou Z."/>
        </authorList>
    </citation>
    <scope>NUCLEOTIDE SEQUENCE [LARGE SCALE GENOMIC DNA]</scope>
    <source>
        <strain evidence="3">z8</strain>
    </source>
</reference>
<dbReference type="Proteomes" id="UP000222310">
    <property type="component" value="Unassembled WGS sequence"/>
</dbReference>
<protein>
    <submittedName>
        <fullName evidence="2">Uncharacterized protein</fullName>
    </submittedName>
</protein>
<dbReference type="GeneID" id="57092112"/>
<evidence type="ECO:0000256" key="1">
    <source>
        <dbReference type="SAM" id="SignalP"/>
    </source>
</evidence>
<name>A0A9Q5ZH04_NOSLI</name>
<evidence type="ECO:0000313" key="2">
    <source>
        <dbReference type="EMBL" id="PHK07216.1"/>
    </source>
</evidence>
<proteinExistence type="predicted"/>
<accession>A0A9Q5ZH04</accession>
<feature type="signal peptide" evidence="1">
    <location>
        <begin position="1"/>
        <end position="22"/>
    </location>
</feature>
<comment type="caution">
    <text evidence="2">The sequence shown here is derived from an EMBL/GenBank/DDBJ whole genome shotgun (WGS) entry which is preliminary data.</text>
</comment>
<dbReference type="EMBL" id="LAHD01000002">
    <property type="protein sequence ID" value="PHK07216.1"/>
    <property type="molecule type" value="Genomic_DNA"/>
</dbReference>
<gene>
    <name evidence="2" type="ORF">VF08_01020</name>
</gene>
<keyword evidence="1" id="KW-0732">Signal</keyword>
<evidence type="ECO:0000313" key="3">
    <source>
        <dbReference type="Proteomes" id="UP000222310"/>
    </source>
</evidence>
<organism evidence="2 3">
    <name type="scientific">Nostoc linckia z8</name>
    <dbReference type="NCBI Taxonomy" id="1628746"/>
    <lineage>
        <taxon>Bacteria</taxon>
        <taxon>Bacillati</taxon>
        <taxon>Cyanobacteriota</taxon>
        <taxon>Cyanophyceae</taxon>
        <taxon>Nostocales</taxon>
        <taxon>Nostocaceae</taxon>
        <taxon>Nostoc</taxon>
    </lineage>
</organism>
<dbReference type="RefSeq" id="WP_099065923.1">
    <property type="nucleotide sequence ID" value="NZ_LAHD01000002.1"/>
</dbReference>
<feature type="chain" id="PRO_5040312711" evidence="1">
    <location>
        <begin position="23"/>
        <end position="82"/>
    </location>
</feature>
<dbReference type="AlphaFoldDB" id="A0A9Q5ZH04"/>
<sequence length="82" mass="9077">MNKSIFGIAICLLLANTPISLAQDVPHPHGVVSTIARQASKPPTRCRGCGRREPKQLVPSLLVIRQTTPAEFWRNYEPNSKV</sequence>